<dbReference type="EMBL" id="FNBT01000012">
    <property type="protein sequence ID" value="SDG12381.1"/>
    <property type="molecule type" value="Genomic_DNA"/>
</dbReference>
<accession>A0A1G7RNQ1</accession>
<reference evidence="3" key="1">
    <citation type="submission" date="2016-10" db="EMBL/GenBank/DDBJ databases">
        <authorList>
            <person name="Varghese N."/>
            <person name="Submissions S."/>
        </authorList>
    </citation>
    <scope>NUCLEOTIDE SEQUENCE [LARGE SCALE GENOMIC DNA]</scope>
    <source>
        <strain evidence="3">DSM 44268</strain>
    </source>
</reference>
<dbReference type="STRING" id="1550231.SAMN05660662_0411"/>
<keyword evidence="3" id="KW-1185">Reference proteome</keyword>
<evidence type="ECO:0000313" key="3">
    <source>
        <dbReference type="Proteomes" id="UP000199406"/>
    </source>
</evidence>
<gene>
    <name evidence="2" type="ORF">SAMN05660662_0411</name>
</gene>
<feature type="transmembrane region" description="Helical" evidence="1">
    <location>
        <begin position="56"/>
        <end position="78"/>
    </location>
</feature>
<keyword evidence="1" id="KW-1133">Transmembrane helix</keyword>
<dbReference type="Pfam" id="PF13803">
    <property type="entry name" value="DUF4184"/>
    <property type="match status" value="1"/>
</dbReference>
<organism evidence="2 3">
    <name type="scientific">Blastococcus aurantiacus</name>
    <dbReference type="NCBI Taxonomy" id="1550231"/>
    <lineage>
        <taxon>Bacteria</taxon>
        <taxon>Bacillati</taxon>
        <taxon>Actinomycetota</taxon>
        <taxon>Actinomycetes</taxon>
        <taxon>Geodermatophilales</taxon>
        <taxon>Geodermatophilaceae</taxon>
        <taxon>Blastococcus</taxon>
    </lineage>
</organism>
<name>A0A1G7RNQ1_9ACTN</name>
<proteinExistence type="predicted"/>
<evidence type="ECO:0008006" key="4">
    <source>
        <dbReference type="Google" id="ProtNLM"/>
    </source>
</evidence>
<keyword evidence="1" id="KW-0812">Transmembrane</keyword>
<dbReference type="AlphaFoldDB" id="A0A1G7RNQ1"/>
<dbReference type="InterPro" id="IPR025238">
    <property type="entry name" value="DUF4184"/>
</dbReference>
<feature type="transmembrane region" description="Helical" evidence="1">
    <location>
        <begin position="212"/>
        <end position="235"/>
    </location>
</feature>
<evidence type="ECO:0000313" key="2">
    <source>
        <dbReference type="EMBL" id="SDG12381.1"/>
    </source>
</evidence>
<sequence length="252" mass="26674">MPFTPSHAAAVLPFLRTPLPASALVIGSIAPDLPYYLPVDIPWDTHTATALVTSDLLLGGLAWVVWHGVLAEPALAWAPGALRTRLTGVRPGLAARVRSVPAIVLVALALVVGAATHVLWDEFTHAGRWGTEHLPALAREWGPLPGYRWLQYASGVVGGVVLLLWLARWWRRAPRGPLAARPAAWPAWVVIAGSGLMAGVAGALTAPDVRKAAYAGATWGGGTALGVALVLAAAWQIHRRLRRSRAAVPRAH</sequence>
<keyword evidence="1" id="KW-0472">Membrane</keyword>
<feature type="transmembrane region" description="Helical" evidence="1">
    <location>
        <begin position="187"/>
        <end position="206"/>
    </location>
</feature>
<dbReference type="Proteomes" id="UP000199406">
    <property type="component" value="Unassembled WGS sequence"/>
</dbReference>
<dbReference type="OrthoDB" id="8481923at2"/>
<feature type="transmembrane region" description="Helical" evidence="1">
    <location>
        <begin position="149"/>
        <end position="167"/>
    </location>
</feature>
<feature type="transmembrane region" description="Helical" evidence="1">
    <location>
        <begin position="99"/>
        <end position="120"/>
    </location>
</feature>
<evidence type="ECO:0000256" key="1">
    <source>
        <dbReference type="SAM" id="Phobius"/>
    </source>
</evidence>
<protein>
    <recommendedName>
        <fullName evidence="4">DUF4184 family protein</fullName>
    </recommendedName>
</protein>
<dbReference type="RefSeq" id="WP_091771641.1">
    <property type="nucleotide sequence ID" value="NZ_FNBT01000012.1"/>
</dbReference>